<dbReference type="Ensembl" id="ENSCSET00000008410.1">
    <property type="protein sequence ID" value="ENSCSEP00000008324.1"/>
    <property type="gene ID" value="ENSCSEG00000005291.1"/>
</dbReference>
<evidence type="ECO:0000256" key="3">
    <source>
        <dbReference type="ARBA" id="ARBA00022525"/>
    </source>
</evidence>
<feature type="domain" description="VWFA" evidence="11">
    <location>
        <begin position="280"/>
        <end position="463"/>
    </location>
</feature>
<dbReference type="Gene3D" id="3.40.50.410">
    <property type="entry name" value="von Willebrand factor, type A domain"/>
    <property type="match status" value="1"/>
</dbReference>
<comment type="similarity">
    <text evidence="2">Belongs to the ITIH family.</text>
</comment>
<dbReference type="GO" id="GO:0030212">
    <property type="term" value="P:hyaluronan metabolic process"/>
    <property type="evidence" value="ECO:0007669"/>
    <property type="project" value="InterPro"/>
</dbReference>
<evidence type="ECO:0000259" key="12">
    <source>
        <dbReference type="PROSITE" id="PS51468"/>
    </source>
</evidence>
<dbReference type="FunFam" id="3.40.50.410:FF:000013">
    <property type="entry name" value="inter-alpha-trypsin inhibitor heavy chain H2"/>
    <property type="match status" value="1"/>
</dbReference>
<keyword evidence="3" id="KW-0964">Secreted</keyword>
<dbReference type="Pfam" id="PF08487">
    <property type="entry name" value="VIT"/>
    <property type="match status" value="1"/>
</dbReference>
<keyword evidence="8" id="KW-0325">Glycoprotein</keyword>
<dbReference type="InterPro" id="IPR002035">
    <property type="entry name" value="VWF_A"/>
</dbReference>
<organism evidence="13 14">
    <name type="scientific">Cynoglossus semilaevis</name>
    <name type="common">Tongue sole</name>
    <dbReference type="NCBI Taxonomy" id="244447"/>
    <lineage>
        <taxon>Eukaryota</taxon>
        <taxon>Metazoa</taxon>
        <taxon>Chordata</taxon>
        <taxon>Craniata</taxon>
        <taxon>Vertebrata</taxon>
        <taxon>Euteleostomi</taxon>
        <taxon>Actinopterygii</taxon>
        <taxon>Neopterygii</taxon>
        <taxon>Teleostei</taxon>
        <taxon>Neoteleostei</taxon>
        <taxon>Acanthomorphata</taxon>
        <taxon>Carangaria</taxon>
        <taxon>Pleuronectiformes</taxon>
        <taxon>Pleuronectoidei</taxon>
        <taxon>Cynoglossidae</taxon>
        <taxon>Cynoglossinae</taxon>
        <taxon>Cynoglossus</taxon>
    </lineage>
</organism>
<comment type="function">
    <text evidence="9">May act as a carrier of hyaluronan in serum or as a binding protein between hyaluronan and other matrix protein, including those on cell surfaces in tissues to regulate the localization, synthesis and degradation of hyaluronan which are essential to cells undergoing biological processes.</text>
</comment>
<evidence type="ECO:0000256" key="6">
    <source>
        <dbReference type="ARBA" id="ARBA00022900"/>
    </source>
</evidence>
<evidence type="ECO:0000313" key="13">
    <source>
        <dbReference type="Ensembl" id="ENSCSEP00000008324.1"/>
    </source>
</evidence>
<dbReference type="GeneTree" id="ENSGT00940000154554"/>
<dbReference type="SUPFAM" id="SSF53300">
    <property type="entry name" value="vWA-like"/>
    <property type="match status" value="1"/>
</dbReference>
<evidence type="ECO:0000256" key="7">
    <source>
        <dbReference type="ARBA" id="ARBA00022974"/>
    </source>
</evidence>
<reference evidence="13" key="3">
    <citation type="submission" date="2025-09" db="UniProtKB">
        <authorList>
            <consortium name="Ensembl"/>
        </authorList>
    </citation>
    <scope>IDENTIFICATION</scope>
</reference>
<dbReference type="PROSITE" id="PS50234">
    <property type="entry name" value="VWFA"/>
    <property type="match status" value="1"/>
</dbReference>
<reference evidence="13 14" key="1">
    <citation type="journal article" date="2014" name="Nat. Genet.">
        <title>Whole-genome sequence of a flatfish provides insights into ZW sex chromosome evolution and adaptation to a benthic lifestyle.</title>
        <authorList>
            <person name="Chen S."/>
            <person name="Zhang G."/>
            <person name="Shao C."/>
            <person name="Huang Q."/>
            <person name="Liu G."/>
            <person name="Zhang P."/>
            <person name="Song W."/>
            <person name="An N."/>
            <person name="Chalopin D."/>
            <person name="Volff J.N."/>
            <person name="Hong Y."/>
            <person name="Li Q."/>
            <person name="Sha Z."/>
            <person name="Zhou H."/>
            <person name="Xie M."/>
            <person name="Yu Q."/>
            <person name="Liu Y."/>
            <person name="Xiang H."/>
            <person name="Wang N."/>
            <person name="Wu K."/>
            <person name="Yang C."/>
            <person name="Zhou Q."/>
            <person name="Liao X."/>
            <person name="Yang L."/>
            <person name="Hu Q."/>
            <person name="Zhang J."/>
            <person name="Meng L."/>
            <person name="Jin L."/>
            <person name="Tian Y."/>
            <person name="Lian J."/>
            <person name="Yang J."/>
            <person name="Miao G."/>
            <person name="Liu S."/>
            <person name="Liang Z."/>
            <person name="Yan F."/>
            <person name="Li Y."/>
            <person name="Sun B."/>
            <person name="Zhang H."/>
            <person name="Zhang J."/>
            <person name="Zhu Y."/>
            <person name="Du M."/>
            <person name="Zhao Y."/>
            <person name="Schartl M."/>
            <person name="Tang Q."/>
            <person name="Wang J."/>
        </authorList>
    </citation>
    <scope>NUCLEOTIDE SEQUENCE</scope>
</reference>
<dbReference type="Pfam" id="PF06668">
    <property type="entry name" value="ITI_HC_C"/>
    <property type="match status" value="1"/>
</dbReference>
<dbReference type="AlphaFoldDB" id="A0A3P8V2L1"/>
<evidence type="ECO:0000256" key="9">
    <source>
        <dbReference type="ARBA" id="ARBA00037051"/>
    </source>
</evidence>
<keyword evidence="6" id="KW-0722">Serine protease inhibitor</keyword>
<reference evidence="13" key="2">
    <citation type="submission" date="2025-08" db="UniProtKB">
        <authorList>
            <consortium name="Ensembl"/>
        </authorList>
    </citation>
    <scope>IDENTIFICATION</scope>
</reference>
<evidence type="ECO:0000256" key="8">
    <source>
        <dbReference type="ARBA" id="ARBA00023180"/>
    </source>
</evidence>
<dbReference type="GO" id="GO:0004867">
    <property type="term" value="F:serine-type endopeptidase inhibitor activity"/>
    <property type="evidence" value="ECO:0007669"/>
    <property type="project" value="UniProtKB-KW"/>
</dbReference>
<evidence type="ECO:0000256" key="1">
    <source>
        <dbReference type="ARBA" id="ARBA00004613"/>
    </source>
</evidence>
<feature type="domain" description="VIT" evidence="12">
    <location>
        <begin position="25"/>
        <end position="154"/>
    </location>
</feature>
<dbReference type="PANTHER" id="PTHR10338:SF115">
    <property type="entry name" value="INTER-ALPHA-TRYPSIN INHIBITOR HEAVY CHAIN H3"/>
    <property type="match status" value="1"/>
</dbReference>
<evidence type="ECO:0000256" key="10">
    <source>
        <dbReference type="ARBA" id="ARBA00039924"/>
    </source>
</evidence>
<dbReference type="PROSITE" id="PS51468">
    <property type="entry name" value="VIT"/>
    <property type="match status" value="1"/>
</dbReference>
<sequence length="843" mass="94533">VNKQIFISLPLPMYIHVTSPGFKRSSKLDSHFLLFFQMVEVQSVKIACAVMSRFARTVMTSIALNKANSSQEVFFKVELPKTAFISNFSMEIEGQVYVGQVKGKEKAKQEYDKAVSSGKTAGLVKASGRKMESFSVSVNIAAKSTVTFVLTYEELLQRKLGKYEILTRVQPKSLVQDFQIVADIYEPQGISFVDATATFLSNDLLPLVKKTVSDKKAHISFSPTVEQQRNCSGCEATIIDGDFIINYDVRREAGLGEVQIVNGYFVHFFAPPDLHRVPKNVAFVIDRSGSMSGTKMKQTRDAMVAILKDLHEEDHFALILFDDNIKTWKNHLTKATKNNITEAIEYTQGIRDSGATDINRAVLKAVEMLKKERSQDKVPKRSTDMIVLLTDGMPNSGVSNLGKIQENVRSAVGGNMSLFCLGFGNNVDYSFLDVMSKQNKGLARRIYEASDATLQLQGFYEEVASPLLLDIDLRYPDNAVEFSTKNSFTHLFNGSEIVVAGRLHDNSVDNFLVEVSGEGVRRTNTSVGMLDGTNLEEERMRFRYFKNIDYVCSQRKNVNMKEIIQEEVQKSSLNVSFNHWKNVNGGSSLFLQSEKNYQVQGKPVGCGVASCLTSSQCNCDDASTVDGDPHFLIEVPDRDDALCFTITDKPGTIFSLVRDPKSGFVVNGQIIGVKGRNNNTYFGRLGIINLCDGRESCKICVPHSELKTKPMSYRLNVTLRHFIKFVIVKHTKMWKRRHDQQDYLGFYTVDSHHVSKTVHGLLGQFYHEVKFEVEGLNPQEVQEKEDAFLHFKGQTIKVSRHIQKDFSKDVVNGEKVPCWFVDSSGSGLVDGQLSDYVLSGLFD</sequence>
<dbReference type="PANTHER" id="PTHR10338">
    <property type="entry name" value="INTER-ALPHA-TRYPSIN INHIBITOR HEAVY CHAIN FAMILY MEMBER"/>
    <property type="match status" value="1"/>
</dbReference>
<dbReference type="SMART" id="SM00609">
    <property type="entry name" value="VIT"/>
    <property type="match status" value="1"/>
</dbReference>
<keyword evidence="14" id="KW-1185">Reference proteome</keyword>
<evidence type="ECO:0000256" key="5">
    <source>
        <dbReference type="ARBA" id="ARBA00022729"/>
    </source>
</evidence>
<evidence type="ECO:0000256" key="2">
    <source>
        <dbReference type="ARBA" id="ARBA00010158"/>
    </source>
</evidence>
<evidence type="ECO:0000313" key="14">
    <source>
        <dbReference type="Proteomes" id="UP000265120"/>
    </source>
</evidence>
<comment type="subcellular location">
    <subcellularLocation>
        <location evidence="1">Secreted</location>
    </subcellularLocation>
</comment>
<dbReference type="InterPro" id="IPR050934">
    <property type="entry name" value="ITIH"/>
</dbReference>
<dbReference type="InterPro" id="IPR013694">
    <property type="entry name" value="VIT"/>
</dbReference>
<dbReference type="InterPro" id="IPR036465">
    <property type="entry name" value="vWFA_dom_sf"/>
</dbReference>
<keyword evidence="5" id="KW-0732">Signal</keyword>
<dbReference type="Pfam" id="PF00092">
    <property type="entry name" value="VWA"/>
    <property type="match status" value="1"/>
</dbReference>
<evidence type="ECO:0000259" key="11">
    <source>
        <dbReference type="PROSITE" id="PS50234"/>
    </source>
</evidence>
<protein>
    <recommendedName>
        <fullName evidence="10">Inter-alpha-trypsin inhibitor heavy chain H3</fullName>
    </recommendedName>
</protein>
<dbReference type="GO" id="GO:0005576">
    <property type="term" value="C:extracellular region"/>
    <property type="evidence" value="ECO:0007669"/>
    <property type="project" value="UniProtKB-SubCell"/>
</dbReference>
<dbReference type="SMART" id="SM00327">
    <property type="entry name" value="VWA"/>
    <property type="match status" value="1"/>
</dbReference>
<proteinExistence type="inferred from homology"/>
<keyword evidence="4" id="KW-0646">Protease inhibitor</keyword>
<accession>A0A3P8V2L1</accession>
<keyword evidence="7" id="KW-0654">Proteoglycan</keyword>
<dbReference type="Proteomes" id="UP000265120">
    <property type="component" value="Chromosome 11"/>
</dbReference>
<name>A0A3P8V2L1_CYNSE</name>
<evidence type="ECO:0000256" key="4">
    <source>
        <dbReference type="ARBA" id="ARBA00022690"/>
    </source>
</evidence>
<dbReference type="InterPro" id="IPR010600">
    <property type="entry name" value="ITI_HC_C"/>
</dbReference>